<keyword evidence="3 6" id="KW-0238">DNA-binding</keyword>
<dbReference type="Gene3D" id="6.10.250.2430">
    <property type="match status" value="1"/>
</dbReference>
<evidence type="ECO:0000256" key="4">
    <source>
        <dbReference type="ARBA" id="ARBA00023163"/>
    </source>
</evidence>
<evidence type="ECO:0000256" key="5">
    <source>
        <dbReference type="ARBA" id="ARBA00023242"/>
    </source>
</evidence>
<dbReference type="InterPro" id="IPR001289">
    <property type="entry name" value="NFYA"/>
</dbReference>
<proteinExistence type="inferred from homology"/>
<keyword evidence="2 6" id="KW-0805">Transcription regulation</keyword>
<dbReference type="SMART" id="SM00521">
    <property type="entry name" value="CBF"/>
    <property type="match status" value="1"/>
</dbReference>
<dbReference type="OrthoDB" id="1097733at2759"/>
<evidence type="ECO:0000313" key="8">
    <source>
        <dbReference type="Proteomes" id="UP000037460"/>
    </source>
</evidence>
<keyword evidence="5 6" id="KW-0539">Nucleus</keyword>
<dbReference type="PROSITE" id="PS51152">
    <property type="entry name" value="NFYA_HAP2_2"/>
    <property type="match status" value="1"/>
</dbReference>
<accession>A0A0M0LSD5</accession>
<dbReference type="GO" id="GO:0003700">
    <property type="term" value="F:DNA-binding transcription factor activity"/>
    <property type="evidence" value="ECO:0007669"/>
    <property type="project" value="UniProtKB-UniRule"/>
</dbReference>
<dbReference type="Proteomes" id="UP000037460">
    <property type="component" value="Unassembled WGS sequence"/>
</dbReference>
<keyword evidence="8" id="KW-1185">Reference proteome</keyword>
<keyword evidence="4 6" id="KW-0804">Transcription</keyword>
<dbReference type="EMBL" id="JWZX01000006">
    <property type="protein sequence ID" value="KOO53906.1"/>
    <property type="molecule type" value="Genomic_DNA"/>
</dbReference>
<protein>
    <recommendedName>
        <fullName evidence="6">Nuclear transcription factor Y subunit</fullName>
    </recommendedName>
</protein>
<dbReference type="GO" id="GO:0003677">
    <property type="term" value="F:DNA binding"/>
    <property type="evidence" value="ECO:0007669"/>
    <property type="project" value="UniProtKB-KW"/>
</dbReference>
<evidence type="ECO:0000313" key="7">
    <source>
        <dbReference type="EMBL" id="KOO53906.1"/>
    </source>
</evidence>
<name>A0A0M0LSD5_9EUKA</name>
<dbReference type="PRINTS" id="PR00616">
    <property type="entry name" value="CCAATSUBUNTB"/>
</dbReference>
<gene>
    <name evidence="7" type="ORF">Ctob_013149</name>
</gene>
<dbReference type="Pfam" id="PF02045">
    <property type="entry name" value="CBFB_NFYA"/>
    <property type="match status" value="1"/>
</dbReference>
<dbReference type="PANTHER" id="PTHR12632">
    <property type="entry name" value="TRANSCRIPTION FACTOR NF-Y ALPHA-RELATED"/>
    <property type="match status" value="1"/>
</dbReference>
<evidence type="ECO:0000256" key="1">
    <source>
        <dbReference type="ARBA" id="ARBA00004123"/>
    </source>
</evidence>
<comment type="subunit">
    <text evidence="6">Heterotrimer.</text>
</comment>
<evidence type="ECO:0000256" key="6">
    <source>
        <dbReference type="RuleBase" id="RU367155"/>
    </source>
</evidence>
<comment type="caution">
    <text evidence="7">The sequence shown here is derived from an EMBL/GenBank/DDBJ whole genome shotgun (WGS) entry which is preliminary data.</text>
</comment>
<comment type="function">
    <text evidence="6">Component of the sequence-specific heterotrimeric transcription factor (NF-Y) which specifically recognizes a 5'-CCAAT-3' box motif found in the promoters of its target genes.</text>
</comment>
<organism evidence="7 8">
    <name type="scientific">Chrysochromulina tobinii</name>
    <dbReference type="NCBI Taxonomy" id="1460289"/>
    <lineage>
        <taxon>Eukaryota</taxon>
        <taxon>Haptista</taxon>
        <taxon>Haptophyta</taxon>
        <taxon>Prymnesiophyceae</taxon>
        <taxon>Prymnesiales</taxon>
        <taxon>Chrysochromulinaceae</taxon>
        <taxon>Chrysochromulina</taxon>
    </lineage>
</organism>
<comment type="subcellular location">
    <subcellularLocation>
        <location evidence="1 6">Nucleus</location>
    </subcellularLocation>
</comment>
<comment type="similarity">
    <text evidence="6">Belongs to the NFYA/HAP2 subunit family.</text>
</comment>
<reference evidence="8" key="1">
    <citation type="journal article" date="2015" name="PLoS Genet.">
        <title>Genome Sequence and Transcriptome Analyses of Chrysochromulina tobin: Metabolic Tools for Enhanced Algal Fitness in the Prominent Order Prymnesiales (Haptophyceae).</title>
        <authorList>
            <person name="Hovde B.T."/>
            <person name="Deodato C.R."/>
            <person name="Hunsperger H.M."/>
            <person name="Ryken S.A."/>
            <person name="Yost W."/>
            <person name="Jha R.K."/>
            <person name="Patterson J."/>
            <person name="Monnat R.J. Jr."/>
            <person name="Barlow S.B."/>
            <person name="Starkenburg S.R."/>
            <person name="Cattolico R.A."/>
        </authorList>
    </citation>
    <scope>NUCLEOTIDE SEQUENCE</scope>
    <source>
        <strain evidence="8">CCMP291</strain>
    </source>
</reference>
<sequence length="123" mass="13851">MASCGVVPRTAGSEWGNAGSEWERELDAVLQEVDTSAKPILYVRASQYHRICQRRLERGQREAIRPAQPRQKYLHESRHLHALQRARGHKGRFTQQKGCAAEVPTDASHILAAPMVAVEPMQQ</sequence>
<evidence type="ECO:0000256" key="3">
    <source>
        <dbReference type="ARBA" id="ARBA00023125"/>
    </source>
</evidence>
<dbReference type="AlphaFoldDB" id="A0A0M0LSD5"/>
<evidence type="ECO:0000256" key="2">
    <source>
        <dbReference type="ARBA" id="ARBA00023015"/>
    </source>
</evidence>
<dbReference type="GO" id="GO:0005634">
    <property type="term" value="C:nucleus"/>
    <property type="evidence" value="ECO:0007669"/>
    <property type="project" value="UniProtKB-SubCell"/>
</dbReference>